<organism evidence="3">
    <name type="scientific">uncultured Caudovirales phage</name>
    <dbReference type="NCBI Taxonomy" id="2100421"/>
    <lineage>
        <taxon>Viruses</taxon>
        <taxon>Duplodnaviria</taxon>
        <taxon>Heunggongvirae</taxon>
        <taxon>Uroviricota</taxon>
        <taxon>Caudoviricetes</taxon>
        <taxon>Peduoviridae</taxon>
        <taxon>Maltschvirus</taxon>
        <taxon>Maltschvirus maltsch</taxon>
    </lineage>
</organism>
<dbReference type="EMBL" id="LR796504">
    <property type="protein sequence ID" value="CAB4148491.1"/>
    <property type="molecule type" value="Genomic_DNA"/>
</dbReference>
<evidence type="ECO:0000313" key="2">
    <source>
        <dbReference type="EMBL" id="CAB4178868.1"/>
    </source>
</evidence>
<dbReference type="EMBL" id="LR797121">
    <property type="protein sequence ID" value="CAB4188434.1"/>
    <property type="molecule type" value="Genomic_DNA"/>
</dbReference>
<name>A0A6J5R9W9_9CAUD</name>
<accession>A0A6J5R9W9</accession>
<reference evidence="3" key="1">
    <citation type="submission" date="2020-05" db="EMBL/GenBank/DDBJ databases">
        <authorList>
            <person name="Chiriac C."/>
            <person name="Salcher M."/>
            <person name="Ghai R."/>
            <person name="Kavagutti S V."/>
        </authorList>
    </citation>
    <scope>NUCLEOTIDE SEQUENCE</scope>
</reference>
<gene>
    <name evidence="2" type="ORF">UFOVP1027_14</name>
    <name evidence="3" type="ORF">UFOVP1182_32</name>
    <name evidence="4" type="ORF">UFOVP1632_48</name>
    <name evidence="1" type="ORF">UFOVP530_14</name>
</gene>
<dbReference type="EMBL" id="LR797498">
    <property type="protein sequence ID" value="CAB4220649.1"/>
    <property type="molecule type" value="Genomic_DNA"/>
</dbReference>
<sequence length="108" mass="12476">MPDISMCDNALCPSKDYCFRFTAIPSKFRQSYADFSPEDDEMNCSHFWPNSKDSTKCKLGGVKREGEMCNLEHCTYPMCVQESYCEYCHQTDGVHKMGCETRKITIML</sequence>
<evidence type="ECO:0000313" key="1">
    <source>
        <dbReference type="EMBL" id="CAB4148491.1"/>
    </source>
</evidence>
<proteinExistence type="predicted"/>
<protein>
    <submittedName>
        <fullName evidence="3">Uncharacterized protein</fullName>
    </submittedName>
</protein>
<dbReference type="EMBL" id="LR796974">
    <property type="protein sequence ID" value="CAB4178868.1"/>
    <property type="molecule type" value="Genomic_DNA"/>
</dbReference>
<evidence type="ECO:0000313" key="4">
    <source>
        <dbReference type="EMBL" id="CAB4220649.1"/>
    </source>
</evidence>
<evidence type="ECO:0000313" key="3">
    <source>
        <dbReference type="EMBL" id="CAB4188434.1"/>
    </source>
</evidence>